<accession>A0A2U2JEJ6</accession>
<dbReference type="Gene3D" id="2.80.10.50">
    <property type="match status" value="1"/>
</dbReference>
<dbReference type="NCBIfam" id="TIGR04183">
    <property type="entry name" value="Por_Secre_tail"/>
    <property type="match status" value="1"/>
</dbReference>
<keyword evidence="5" id="KW-1185">Reference proteome</keyword>
<dbReference type="Pfam" id="PF18962">
    <property type="entry name" value="Por_Secre_tail"/>
    <property type="match status" value="1"/>
</dbReference>
<dbReference type="EMBL" id="QFFG01000001">
    <property type="protein sequence ID" value="PWG06735.1"/>
    <property type="molecule type" value="Genomic_DNA"/>
</dbReference>
<evidence type="ECO:0000313" key="4">
    <source>
        <dbReference type="EMBL" id="PWG06735.1"/>
    </source>
</evidence>
<proteinExistence type="predicted"/>
<organism evidence="4 5">
    <name type="scientific">Polaribacter aquimarinus</name>
    <dbReference type="NCBI Taxonomy" id="2100726"/>
    <lineage>
        <taxon>Bacteria</taxon>
        <taxon>Pseudomonadati</taxon>
        <taxon>Bacteroidota</taxon>
        <taxon>Flavobacteriia</taxon>
        <taxon>Flavobacteriales</taxon>
        <taxon>Flavobacteriaceae</taxon>
    </lineage>
</organism>
<dbReference type="OrthoDB" id="5699564at2"/>
<evidence type="ECO:0000256" key="1">
    <source>
        <dbReference type="ARBA" id="ARBA00022729"/>
    </source>
</evidence>
<name>A0A2U2JEJ6_9FLAO</name>
<reference evidence="4 5" key="1">
    <citation type="submission" date="2018-05" db="EMBL/GenBank/DDBJ databases">
        <title>Polaribacter aquimarinus sp. nov., isolated from sediment in a sediment of sea.</title>
        <authorList>
            <person name="Lu D."/>
        </authorList>
    </citation>
    <scope>NUCLEOTIDE SEQUENCE [LARGE SCALE GENOMIC DNA]</scope>
    <source>
        <strain evidence="4 5">ZY113</strain>
    </source>
</reference>
<dbReference type="AlphaFoldDB" id="A0A2U2JEJ6"/>
<sequence>MNIITKFLILSIFIFLFGSASNAQVLWYGDPDLSVNDNFRRLDPNGNSNPTGNSCVDDPNNKPFVTTPIDNVHGKFWRITKPTSRKRAEFARTTGDRNSFTPQKGGTYYYGWRWRINSTPNINDDVTVFQWKTDQGSDINTNKQHYPFNMEYDGTFLSLHAFGPAEPNFNRPGSITQRRTTLWKQAIPENQWVSFVIKVNLDSAYDNANNRYQGYVEFWFNGEQQTLSNRDFNQYQVVLANSNTRAYHRTYDGIEVYPKWGAYNENACDLEIITDFDEMRVATTFEAALPENSTDDNHEEELEGTYKIKHNLTGKYWTVENANIITADETSSNNAAQIFEFKSVGSTGYYNISSTIDNWDAIRFHEGNVYPTAVSTPTADTNNTRIFQFIANGSGAYDIHTPQTTTGRYATESSGDVTYSTSPNDQTKWILENQTLSVNDNKSINKFKLCPNPVKNMLKIKTNHIKLDKIEVFNLLGKKMIVEQINNEKEIIINVSSLVVGVYFVRLYNAGNVITKKLIKE</sequence>
<comment type="caution">
    <text evidence="4">The sequence shown here is derived from an EMBL/GenBank/DDBJ whole genome shotgun (WGS) entry which is preliminary data.</text>
</comment>
<dbReference type="InterPro" id="IPR026444">
    <property type="entry name" value="Secre_tail"/>
</dbReference>
<feature type="domain" description="Secretion system C-terminal sorting" evidence="3">
    <location>
        <begin position="451"/>
        <end position="519"/>
    </location>
</feature>
<evidence type="ECO:0000259" key="3">
    <source>
        <dbReference type="Pfam" id="PF18962"/>
    </source>
</evidence>
<dbReference type="RefSeq" id="WP_109403643.1">
    <property type="nucleotide sequence ID" value="NZ_QFFG01000001.1"/>
</dbReference>
<evidence type="ECO:0000256" key="2">
    <source>
        <dbReference type="SAM" id="SignalP"/>
    </source>
</evidence>
<feature type="chain" id="PRO_5015613308" description="Secretion system C-terminal sorting domain-containing protein" evidence="2">
    <location>
        <begin position="24"/>
        <end position="521"/>
    </location>
</feature>
<evidence type="ECO:0000313" key="5">
    <source>
        <dbReference type="Proteomes" id="UP000245670"/>
    </source>
</evidence>
<feature type="signal peptide" evidence="2">
    <location>
        <begin position="1"/>
        <end position="23"/>
    </location>
</feature>
<protein>
    <recommendedName>
        <fullName evidence="3">Secretion system C-terminal sorting domain-containing protein</fullName>
    </recommendedName>
</protein>
<gene>
    <name evidence="4" type="ORF">DIS07_02545</name>
</gene>
<dbReference type="Proteomes" id="UP000245670">
    <property type="component" value="Unassembled WGS sequence"/>
</dbReference>
<keyword evidence="1 2" id="KW-0732">Signal</keyword>